<evidence type="ECO:0000313" key="3">
    <source>
        <dbReference type="Proteomes" id="UP001590951"/>
    </source>
</evidence>
<feature type="compositionally biased region" description="Basic and acidic residues" evidence="1">
    <location>
        <begin position="54"/>
        <end position="73"/>
    </location>
</feature>
<dbReference type="Pfam" id="PF04004">
    <property type="entry name" value="Leo1"/>
    <property type="match status" value="1"/>
</dbReference>
<evidence type="ECO:0000256" key="1">
    <source>
        <dbReference type="SAM" id="MobiDB-lite"/>
    </source>
</evidence>
<feature type="compositionally biased region" description="Low complexity" evidence="1">
    <location>
        <begin position="1"/>
        <end position="13"/>
    </location>
</feature>
<dbReference type="PANTHER" id="PTHR23146:SF0">
    <property type="entry name" value="RNA POLYMERASE-ASSOCIATED PROTEIN LEO1"/>
    <property type="match status" value="1"/>
</dbReference>
<feature type="compositionally biased region" description="Polar residues" evidence="1">
    <location>
        <begin position="198"/>
        <end position="213"/>
    </location>
</feature>
<name>A0ABR4BPC2_9LECA</name>
<gene>
    <name evidence="2" type="ORF">ABVK25_000928</name>
</gene>
<feature type="region of interest" description="Disordered" evidence="1">
    <location>
        <begin position="1"/>
        <end position="73"/>
    </location>
</feature>
<dbReference type="Proteomes" id="UP001590951">
    <property type="component" value="Unassembled WGS sequence"/>
</dbReference>
<organism evidence="2 3">
    <name type="scientific">Lepraria finkii</name>
    <dbReference type="NCBI Taxonomy" id="1340010"/>
    <lineage>
        <taxon>Eukaryota</taxon>
        <taxon>Fungi</taxon>
        <taxon>Dikarya</taxon>
        <taxon>Ascomycota</taxon>
        <taxon>Pezizomycotina</taxon>
        <taxon>Lecanoromycetes</taxon>
        <taxon>OSLEUM clade</taxon>
        <taxon>Lecanoromycetidae</taxon>
        <taxon>Lecanorales</taxon>
        <taxon>Lecanorineae</taxon>
        <taxon>Stereocaulaceae</taxon>
        <taxon>Lepraria</taxon>
    </lineage>
</organism>
<comment type="caution">
    <text evidence="2">The sequence shown here is derived from an EMBL/GenBank/DDBJ whole genome shotgun (WGS) entry which is preliminary data.</text>
</comment>
<keyword evidence="3" id="KW-1185">Reference proteome</keyword>
<feature type="region of interest" description="Disordered" evidence="1">
    <location>
        <begin position="118"/>
        <end position="139"/>
    </location>
</feature>
<feature type="region of interest" description="Disordered" evidence="1">
    <location>
        <begin position="242"/>
        <end position="289"/>
    </location>
</feature>
<accession>A0ABR4BPC2</accession>
<dbReference type="EMBL" id="JBHFEH010000001">
    <property type="protein sequence ID" value="KAL2059635.1"/>
    <property type="molecule type" value="Genomic_DNA"/>
</dbReference>
<evidence type="ECO:0000313" key="2">
    <source>
        <dbReference type="EMBL" id="KAL2059635.1"/>
    </source>
</evidence>
<dbReference type="PANTHER" id="PTHR23146">
    <property type="entry name" value="LEO1 PROTEIN"/>
    <property type="match status" value="1"/>
</dbReference>
<dbReference type="InterPro" id="IPR007149">
    <property type="entry name" value="Leo1"/>
</dbReference>
<proteinExistence type="predicted"/>
<sequence>MSSDQDASVASDQLNEEDAGGLFGSGSEDEGSGADSVSNKRRKLDDEDLDSGDYEGRRDRLEDGAEGDGKGDELYEHRANILATSIGRHPGPRPSDGELYLLQLPNFIGIDPKAFTLKSFQPPKSDHHSSGPPSATFSAYHTSNNTIRWRHAPNDLSTIQSNGRILRWSDGSLTLQLASNPREQFELTAKPLAPPQTNPAKPTPTSVHQSRSHGPTGYNARLDSHTYLAAPHESAELIRLTNHITTSPSRPILHGPRRRSISTPTGTIGGRAKRQQDNSRWRRRGHQYQ</sequence>
<protein>
    <submittedName>
        <fullName evidence="2">Uncharacterized protein</fullName>
    </submittedName>
</protein>
<feature type="region of interest" description="Disordered" evidence="1">
    <location>
        <begin position="190"/>
        <end position="221"/>
    </location>
</feature>
<reference evidence="2 3" key="1">
    <citation type="submission" date="2024-09" db="EMBL/GenBank/DDBJ databases">
        <title>Rethinking Asexuality: The Enigmatic Case of Functional Sexual Genes in Lepraria (Stereocaulaceae).</title>
        <authorList>
            <person name="Doellman M."/>
            <person name="Sun Y."/>
            <person name="Barcenas-Pena A."/>
            <person name="Lumbsch H.T."/>
            <person name="Grewe F."/>
        </authorList>
    </citation>
    <scope>NUCLEOTIDE SEQUENCE [LARGE SCALE GENOMIC DNA]</scope>
    <source>
        <strain evidence="2 3">Grewe 0041</strain>
    </source>
</reference>